<evidence type="ECO:0000256" key="6">
    <source>
        <dbReference type="ARBA" id="ARBA00022989"/>
    </source>
</evidence>
<dbReference type="EMBL" id="JACXWD010000028">
    <property type="protein sequence ID" value="MBD3868347.1"/>
    <property type="molecule type" value="Genomic_DNA"/>
</dbReference>
<protein>
    <recommendedName>
        <fullName evidence="9">Protein-export membrane protein SecF</fullName>
    </recommendedName>
</protein>
<evidence type="ECO:0000256" key="9">
    <source>
        <dbReference type="HAMAP-Rule" id="MF_01464"/>
    </source>
</evidence>
<dbReference type="InterPro" id="IPR022646">
    <property type="entry name" value="SecD/SecF_CS"/>
</dbReference>
<comment type="similarity">
    <text evidence="9">Belongs to the SecD/SecF family. SecF subfamily.</text>
</comment>
<dbReference type="InterPro" id="IPR048634">
    <property type="entry name" value="SecD_SecF_C"/>
</dbReference>
<keyword evidence="3 9" id="KW-1003">Cell membrane</keyword>
<reference evidence="11 12" key="1">
    <citation type="submission" date="2020-08" db="EMBL/GenBank/DDBJ databases">
        <title>Acidobacteriota in marine sediments use diverse sulfur dissimilation pathways.</title>
        <authorList>
            <person name="Wasmund K."/>
        </authorList>
    </citation>
    <scope>NUCLEOTIDE SEQUENCE [LARGE SCALE GENOMIC DNA]</scope>
    <source>
        <strain evidence="11">MAG AM4</strain>
    </source>
</reference>
<dbReference type="GO" id="GO:0005886">
    <property type="term" value="C:plasma membrane"/>
    <property type="evidence" value="ECO:0007669"/>
    <property type="project" value="UniProtKB-SubCell"/>
</dbReference>
<feature type="transmembrane region" description="Helical" evidence="9">
    <location>
        <begin position="320"/>
        <end position="338"/>
    </location>
</feature>
<feature type="transmembrane region" description="Helical" evidence="9">
    <location>
        <begin position="344"/>
        <end position="369"/>
    </location>
</feature>
<dbReference type="SUPFAM" id="SSF82866">
    <property type="entry name" value="Multidrug efflux transporter AcrB transmembrane domain"/>
    <property type="match status" value="1"/>
</dbReference>
<feature type="transmembrane region" description="Helical" evidence="9">
    <location>
        <begin position="20"/>
        <end position="39"/>
    </location>
</feature>
<evidence type="ECO:0000256" key="7">
    <source>
        <dbReference type="ARBA" id="ARBA00023010"/>
    </source>
</evidence>
<dbReference type="InterPro" id="IPR005665">
    <property type="entry name" value="SecF_bac"/>
</dbReference>
<keyword evidence="8 9" id="KW-0472">Membrane</keyword>
<dbReference type="AlphaFoldDB" id="A0A8J6XTB8"/>
<evidence type="ECO:0000256" key="5">
    <source>
        <dbReference type="ARBA" id="ARBA00022927"/>
    </source>
</evidence>
<evidence type="ECO:0000256" key="3">
    <source>
        <dbReference type="ARBA" id="ARBA00022475"/>
    </source>
</evidence>
<gene>
    <name evidence="9 11" type="primary">secF</name>
    <name evidence="11" type="ORF">IFK94_09495</name>
</gene>
<dbReference type="InterPro" id="IPR022645">
    <property type="entry name" value="SecD/SecF_bac"/>
</dbReference>
<organism evidence="11 12">
    <name type="scientific">Candidatus Polarisedimenticola svalbardensis</name>
    <dbReference type="NCBI Taxonomy" id="2886004"/>
    <lineage>
        <taxon>Bacteria</taxon>
        <taxon>Pseudomonadati</taxon>
        <taxon>Acidobacteriota</taxon>
        <taxon>Candidatus Polarisedimenticolia</taxon>
        <taxon>Candidatus Polarisedimenticolales</taxon>
        <taxon>Candidatus Polarisedimenticolaceae</taxon>
        <taxon>Candidatus Polarisedimenticola</taxon>
    </lineage>
</organism>
<comment type="function">
    <text evidence="9">Part of the Sec protein translocase complex. Interacts with the SecYEG preprotein conducting channel. SecDF uses the proton motive force (PMF) to complete protein translocation after the ATP-dependent function of SecA.</text>
</comment>
<evidence type="ECO:0000256" key="1">
    <source>
        <dbReference type="ARBA" id="ARBA00004651"/>
    </source>
</evidence>
<dbReference type="GO" id="GO:0065002">
    <property type="term" value="P:intracellular protein transmembrane transport"/>
    <property type="evidence" value="ECO:0007669"/>
    <property type="project" value="UniProtKB-UniRule"/>
</dbReference>
<dbReference type="NCBIfam" id="TIGR00966">
    <property type="entry name" value="transloc_SecF"/>
    <property type="match status" value="1"/>
</dbReference>
<feature type="transmembrane region" description="Helical" evidence="9">
    <location>
        <begin position="242"/>
        <end position="263"/>
    </location>
</feature>
<comment type="caution">
    <text evidence="11">The sequence shown here is derived from an EMBL/GenBank/DDBJ whole genome shotgun (WGS) entry which is preliminary data.</text>
</comment>
<comment type="subunit">
    <text evidence="9">Forms a complex with SecD. Part of the essential Sec protein translocation apparatus which comprises SecA, SecYEG and auxiliary proteins SecDF. Other proteins may also be involved.</text>
</comment>
<evidence type="ECO:0000259" key="10">
    <source>
        <dbReference type="Pfam" id="PF02355"/>
    </source>
</evidence>
<comment type="subcellular location">
    <subcellularLocation>
        <location evidence="1 9">Cell membrane</location>
        <topology evidence="1 9">Multi-pass membrane protein</topology>
    </subcellularLocation>
</comment>
<feature type="transmembrane region" description="Helical" evidence="9">
    <location>
        <begin position="269"/>
        <end position="290"/>
    </location>
</feature>
<dbReference type="PANTHER" id="PTHR30081:SF8">
    <property type="entry name" value="PROTEIN TRANSLOCASE SUBUNIT SECF"/>
    <property type="match status" value="1"/>
</dbReference>
<keyword evidence="7 9" id="KW-0811">Translocation</keyword>
<evidence type="ECO:0000313" key="12">
    <source>
        <dbReference type="Proteomes" id="UP000648239"/>
    </source>
</evidence>
<dbReference type="GO" id="GO:0043952">
    <property type="term" value="P:protein transport by the Sec complex"/>
    <property type="evidence" value="ECO:0007669"/>
    <property type="project" value="UniProtKB-UniRule"/>
</dbReference>
<name>A0A8J6XTB8_9BACT</name>
<dbReference type="Proteomes" id="UP000648239">
    <property type="component" value="Unassembled WGS sequence"/>
</dbReference>
<accession>A0A8J6XTB8</accession>
<dbReference type="Gene3D" id="1.20.1640.10">
    <property type="entry name" value="Multidrug efflux transporter AcrB transmembrane domain"/>
    <property type="match status" value="1"/>
</dbReference>
<evidence type="ECO:0000256" key="2">
    <source>
        <dbReference type="ARBA" id="ARBA00022448"/>
    </source>
</evidence>
<keyword evidence="6 9" id="KW-1133">Transmembrane helix</keyword>
<dbReference type="InterPro" id="IPR022813">
    <property type="entry name" value="SecD/SecF_arch_bac"/>
</dbReference>
<dbReference type="Pfam" id="PF07549">
    <property type="entry name" value="Sec_GG"/>
    <property type="match status" value="1"/>
</dbReference>
<dbReference type="PANTHER" id="PTHR30081">
    <property type="entry name" value="PROTEIN-EXPORT MEMBRANE PROTEIN SEC"/>
    <property type="match status" value="1"/>
</dbReference>
<feature type="domain" description="Protein export membrane protein SecD/SecF C-terminal" evidence="10">
    <location>
        <begin position="197"/>
        <end position="373"/>
    </location>
</feature>
<dbReference type="Pfam" id="PF02355">
    <property type="entry name" value="SecD_SecF_C"/>
    <property type="match status" value="1"/>
</dbReference>
<dbReference type="PRINTS" id="PR01755">
    <property type="entry name" value="SECFTRNLCASE"/>
</dbReference>
<dbReference type="GO" id="GO:0006605">
    <property type="term" value="P:protein targeting"/>
    <property type="evidence" value="ECO:0007669"/>
    <property type="project" value="UniProtKB-UniRule"/>
</dbReference>
<dbReference type="HAMAP" id="MF_01464_B">
    <property type="entry name" value="SecF_B"/>
    <property type="match status" value="1"/>
</dbReference>
<sequence>MFQILKQTNIDFMSRRKVYLAFSGLLMIISLAMLGVKWLNMGIEFTGGTEMQVKYVASPDLSDIRTALKGAGLGNPVVTTIGDTDLHEVYIRLGVKAEDGKEGDLTSRVMGALHTTADKANHDSGMVNLNETNQEALQLKLRAAPLLTDDEADALAASISVYRRENAVIGSYEELDGLAGMTPGAMEYLRNQMFIGQFALRSQSFIGPAIGAELLEKAMWAVLGSLAGVLLYIGIRFQFQWGVAALAALFHDTVITLGLFSLFNQQMSLPVVAAFLTLIGYSVNDTVVVFDRIRENLRLRGNQKLVDVVNKSLNQTLSRTVITSGSTWFVVVGLWILGGEALRPFAFVLTIGVIVGTYSSICIASPVLVMWREAILRKKVGGGARNS</sequence>
<evidence type="ECO:0000313" key="11">
    <source>
        <dbReference type="EMBL" id="MBD3868347.1"/>
    </source>
</evidence>
<evidence type="ECO:0000256" key="4">
    <source>
        <dbReference type="ARBA" id="ARBA00022692"/>
    </source>
</evidence>
<feature type="transmembrane region" description="Helical" evidence="9">
    <location>
        <begin position="218"/>
        <end position="235"/>
    </location>
</feature>
<keyword evidence="4 9" id="KW-0812">Transmembrane</keyword>
<keyword evidence="5 9" id="KW-0653">Protein transport</keyword>
<evidence type="ECO:0000256" key="8">
    <source>
        <dbReference type="ARBA" id="ARBA00023136"/>
    </source>
</evidence>
<proteinExistence type="inferred from homology"/>
<dbReference type="NCBIfam" id="TIGR00916">
    <property type="entry name" value="2A0604s01"/>
    <property type="match status" value="1"/>
</dbReference>
<keyword evidence="2 9" id="KW-0813">Transport</keyword>
<dbReference type="InterPro" id="IPR055344">
    <property type="entry name" value="SecD_SecF_C_bact"/>
</dbReference>
<dbReference type="GO" id="GO:0015450">
    <property type="term" value="F:protein-transporting ATPase activity"/>
    <property type="evidence" value="ECO:0007669"/>
    <property type="project" value="InterPro"/>
</dbReference>